<organism evidence="1 2">
    <name type="scientific">Rangifer tarandus platyrhynchus</name>
    <name type="common">Svalbard reindeer</name>
    <dbReference type="NCBI Taxonomy" id="3082113"/>
    <lineage>
        <taxon>Eukaryota</taxon>
        <taxon>Metazoa</taxon>
        <taxon>Chordata</taxon>
        <taxon>Craniata</taxon>
        <taxon>Vertebrata</taxon>
        <taxon>Euteleostomi</taxon>
        <taxon>Mammalia</taxon>
        <taxon>Eutheria</taxon>
        <taxon>Laurasiatheria</taxon>
        <taxon>Artiodactyla</taxon>
        <taxon>Ruminantia</taxon>
        <taxon>Pecora</taxon>
        <taxon>Cervidae</taxon>
        <taxon>Odocoileinae</taxon>
        <taxon>Rangifer</taxon>
    </lineage>
</organism>
<reference evidence="1" key="2">
    <citation type="submission" date="2025-03" db="EMBL/GenBank/DDBJ databases">
        <authorList>
            <consortium name="ELIXIR-Norway"/>
            <consortium name="Elixir Norway"/>
        </authorList>
    </citation>
    <scope>NUCLEOTIDE SEQUENCE</scope>
</reference>
<evidence type="ECO:0000313" key="2">
    <source>
        <dbReference type="Proteomes" id="UP001162501"/>
    </source>
</evidence>
<dbReference type="Proteomes" id="UP001162501">
    <property type="component" value="Chromosome 9"/>
</dbReference>
<evidence type="ECO:0000313" key="1">
    <source>
        <dbReference type="EMBL" id="CAN0570181.1"/>
    </source>
</evidence>
<proteinExistence type="predicted"/>
<accession>A0AC60A894</accession>
<protein>
    <submittedName>
        <fullName evidence="1">Uncharacterized protein</fullName>
    </submittedName>
</protein>
<name>A0AC60A894_RANTA</name>
<gene>
    <name evidence="1" type="ORF">MRATA1EN22A_LOCUS28098</name>
</gene>
<reference evidence="1" key="1">
    <citation type="submission" date="2023-05" db="EMBL/GenBank/DDBJ databases">
        <authorList>
            <consortium name="ELIXIR-Norway"/>
        </authorList>
    </citation>
    <scope>NUCLEOTIDE SEQUENCE</scope>
</reference>
<dbReference type="EMBL" id="OX596093">
    <property type="protein sequence ID" value="CAN0570181.1"/>
    <property type="molecule type" value="Genomic_DNA"/>
</dbReference>
<sequence>MTAILVSGSRGHLFPEATAPLCLGSRSYLCTDPGPCIPACLHVSAPVQHVAPSKCLGATPFLQESLFSFSLLCLHHAFRSCPVPCKDVTKTEHPVTAELSPASSLCWWVLPGAAAGAWWHI</sequence>